<sequence length="244" mass="25472">MSTTSVQLYSVREAFAEDPADTLARLAGIGFTQVEPFGLAEHAEILRTALPEHGLTAPTAHAKLVGTDQDAVFAAAVACGVGVVIDPYVPPEQWENEADVAATATALNAAAKKAADLGLAVGYHNHWWELQNSFGGRSALEVFAELLDPELVLEVDTYWAAAGGADAPALLDRLGDRVIALHVKDGDLATDASGQVPAGQGRVPVADVLAASPDALRVIEFDAYDGDMFEGLATSYAYVTGAAR</sequence>
<comment type="caution">
    <text evidence="2">The sequence shown here is derived from an EMBL/GenBank/DDBJ whole genome shotgun (WGS) entry which is preliminary data.</text>
</comment>
<protein>
    <submittedName>
        <fullName evidence="2">Sugar phosphate isomerase/epimerase</fullName>
    </submittedName>
</protein>
<dbReference type="OrthoDB" id="9798407at2"/>
<dbReference type="InterPro" id="IPR050312">
    <property type="entry name" value="IolE/XylAMocC-like"/>
</dbReference>
<dbReference type="Proteomes" id="UP000294927">
    <property type="component" value="Unassembled WGS sequence"/>
</dbReference>
<evidence type="ECO:0000313" key="2">
    <source>
        <dbReference type="EMBL" id="TDV39727.1"/>
    </source>
</evidence>
<gene>
    <name evidence="2" type="ORF">CLV71_12539</name>
</gene>
<dbReference type="Pfam" id="PF01261">
    <property type="entry name" value="AP_endonuc_2"/>
    <property type="match status" value="1"/>
</dbReference>
<name>A0A4R7UUQ0_9PSEU</name>
<organism evidence="2 3">
    <name type="scientific">Actinophytocola oryzae</name>
    <dbReference type="NCBI Taxonomy" id="502181"/>
    <lineage>
        <taxon>Bacteria</taxon>
        <taxon>Bacillati</taxon>
        <taxon>Actinomycetota</taxon>
        <taxon>Actinomycetes</taxon>
        <taxon>Pseudonocardiales</taxon>
        <taxon>Pseudonocardiaceae</taxon>
    </lineage>
</organism>
<dbReference type="SUPFAM" id="SSF51658">
    <property type="entry name" value="Xylose isomerase-like"/>
    <property type="match status" value="1"/>
</dbReference>
<evidence type="ECO:0000313" key="3">
    <source>
        <dbReference type="Proteomes" id="UP000294927"/>
    </source>
</evidence>
<dbReference type="InterPro" id="IPR013022">
    <property type="entry name" value="Xyl_isomerase-like_TIM-brl"/>
</dbReference>
<evidence type="ECO:0000259" key="1">
    <source>
        <dbReference type="Pfam" id="PF01261"/>
    </source>
</evidence>
<dbReference type="EMBL" id="SOCP01000025">
    <property type="protein sequence ID" value="TDV39727.1"/>
    <property type="molecule type" value="Genomic_DNA"/>
</dbReference>
<proteinExistence type="predicted"/>
<dbReference type="GO" id="GO:0016853">
    <property type="term" value="F:isomerase activity"/>
    <property type="evidence" value="ECO:0007669"/>
    <property type="project" value="UniProtKB-KW"/>
</dbReference>
<accession>A0A4R7UUQ0</accession>
<dbReference type="PANTHER" id="PTHR12110">
    <property type="entry name" value="HYDROXYPYRUVATE ISOMERASE"/>
    <property type="match status" value="1"/>
</dbReference>
<reference evidence="2 3" key="1">
    <citation type="submission" date="2019-03" db="EMBL/GenBank/DDBJ databases">
        <title>Genomic Encyclopedia of Archaeal and Bacterial Type Strains, Phase II (KMG-II): from individual species to whole genera.</title>
        <authorList>
            <person name="Goeker M."/>
        </authorList>
    </citation>
    <scope>NUCLEOTIDE SEQUENCE [LARGE SCALE GENOMIC DNA]</scope>
    <source>
        <strain evidence="2 3">DSM 45499</strain>
    </source>
</reference>
<dbReference type="InterPro" id="IPR036237">
    <property type="entry name" value="Xyl_isomerase-like_sf"/>
</dbReference>
<feature type="domain" description="Xylose isomerase-like TIM barrel" evidence="1">
    <location>
        <begin position="26"/>
        <end position="209"/>
    </location>
</feature>
<dbReference type="Gene3D" id="3.20.20.150">
    <property type="entry name" value="Divalent-metal-dependent TIM barrel enzymes"/>
    <property type="match status" value="1"/>
</dbReference>
<keyword evidence="2" id="KW-0413">Isomerase</keyword>
<dbReference type="AlphaFoldDB" id="A0A4R7UUQ0"/>
<keyword evidence="3" id="KW-1185">Reference proteome</keyword>
<dbReference type="RefSeq" id="WP_133908635.1">
    <property type="nucleotide sequence ID" value="NZ_SOCP01000025.1"/>
</dbReference>
<dbReference type="PANTHER" id="PTHR12110:SF41">
    <property type="entry name" value="INOSOSE DEHYDRATASE"/>
    <property type="match status" value="1"/>
</dbReference>